<dbReference type="InParanoid" id="A0A0C9Z5S6"/>
<protein>
    <submittedName>
        <fullName evidence="2">Uncharacterized protein</fullName>
    </submittedName>
</protein>
<dbReference type="AlphaFoldDB" id="A0A0C9Z5S6"/>
<name>A0A0C9Z5S6_9AGAM</name>
<reference evidence="3" key="2">
    <citation type="submission" date="2015-01" db="EMBL/GenBank/DDBJ databases">
        <title>Evolutionary Origins and Diversification of the Mycorrhizal Mutualists.</title>
        <authorList>
            <consortium name="DOE Joint Genome Institute"/>
            <consortium name="Mycorrhizal Genomics Consortium"/>
            <person name="Kohler A."/>
            <person name="Kuo A."/>
            <person name="Nagy L.G."/>
            <person name="Floudas D."/>
            <person name="Copeland A."/>
            <person name="Barry K.W."/>
            <person name="Cichocki N."/>
            <person name="Veneault-Fourrey C."/>
            <person name="LaButti K."/>
            <person name="Lindquist E.A."/>
            <person name="Lipzen A."/>
            <person name="Lundell T."/>
            <person name="Morin E."/>
            <person name="Murat C."/>
            <person name="Riley R."/>
            <person name="Ohm R."/>
            <person name="Sun H."/>
            <person name="Tunlid A."/>
            <person name="Henrissat B."/>
            <person name="Grigoriev I.V."/>
            <person name="Hibbett D.S."/>
            <person name="Martin F."/>
        </authorList>
    </citation>
    <scope>NUCLEOTIDE SEQUENCE [LARGE SCALE GENOMIC DNA]</scope>
    <source>
        <strain evidence="3">UH-Slu-Lm8-n1</strain>
    </source>
</reference>
<evidence type="ECO:0000313" key="2">
    <source>
        <dbReference type="EMBL" id="KIK32820.1"/>
    </source>
</evidence>
<gene>
    <name evidence="2" type="ORF">CY34DRAFT_751895</name>
</gene>
<keyword evidence="3" id="KW-1185">Reference proteome</keyword>
<dbReference type="HOGENOM" id="CLU_2910598_0_0_1"/>
<feature type="non-terminal residue" evidence="2">
    <location>
        <position position="1"/>
    </location>
</feature>
<accession>A0A0C9Z5S6</accession>
<evidence type="ECO:0000256" key="1">
    <source>
        <dbReference type="SAM" id="MobiDB-lite"/>
    </source>
</evidence>
<feature type="region of interest" description="Disordered" evidence="1">
    <location>
        <begin position="37"/>
        <end position="62"/>
    </location>
</feature>
<reference evidence="2 3" key="1">
    <citation type="submission" date="2014-04" db="EMBL/GenBank/DDBJ databases">
        <authorList>
            <consortium name="DOE Joint Genome Institute"/>
            <person name="Kuo A."/>
            <person name="Ruytinx J."/>
            <person name="Rineau F."/>
            <person name="Colpaert J."/>
            <person name="Kohler A."/>
            <person name="Nagy L.G."/>
            <person name="Floudas D."/>
            <person name="Copeland A."/>
            <person name="Barry K.W."/>
            <person name="Cichocki N."/>
            <person name="Veneault-Fourrey C."/>
            <person name="LaButti K."/>
            <person name="Lindquist E.A."/>
            <person name="Lipzen A."/>
            <person name="Lundell T."/>
            <person name="Morin E."/>
            <person name="Murat C."/>
            <person name="Sun H."/>
            <person name="Tunlid A."/>
            <person name="Henrissat B."/>
            <person name="Grigoriev I.V."/>
            <person name="Hibbett D.S."/>
            <person name="Martin F."/>
            <person name="Nordberg H.P."/>
            <person name="Cantor M.N."/>
            <person name="Hua S.X."/>
        </authorList>
    </citation>
    <scope>NUCLEOTIDE SEQUENCE [LARGE SCALE GENOMIC DNA]</scope>
    <source>
        <strain evidence="2 3">UH-Slu-Lm8-n1</strain>
    </source>
</reference>
<sequence length="62" mass="7016">NCFNHSSVLQSYSCVDLPQISTSIRFDSPRRQLLGTLKVRGRTGRPRPPPTPMTPPPTLKRR</sequence>
<evidence type="ECO:0000313" key="3">
    <source>
        <dbReference type="Proteomes" id="UP000054485"/>
    </source>
</evidence>
<dbReference type="Proteomes" id="UP000054485">
    <property type="component" value="Unassembled WGS sequence"/>
</dbReference>
<organism evidence="2 3">
    <name type="scientific">Suillus luteus UH-Slu-Lm8-n1</name>
    <dbReference type="NCBI Taxonomy" id="930992"/>
    <lineage>
        <taxon>Eukaryota</taxon>
        <taxon>Fungi</taxon>
        <taxon>Dikarya</taxon>
        <taxon>Basidiomycota</taxon>
        <taxon>Agaricomycotina</taxon>
        <taxon>Agaricomycetes</taxon>
        <taxon>Agaricomycetidae</taxon>
        <taxon>Boletales</taxon>
        <taxon>Suillineae</taxon>
        <taxon>Suillaceae</taxon>
        <taxon>Suillus</taxon>
    </lineage>
</organism>
<feature type="compositionally biased region" description="Pro residues" evidence="1">
    <location>
        <begin position="46"/>
        <end position="62"/>
    </location>
</feature>
<dbReference type="EMBL" id="KN836103">
    <property type="protein sequence ID" value="KIK32820.1"/>
    <property type="molecule type" value="Genomic_DNA"/>
</dbReference>
<proteinExistence type="predicted"/>